<protein>
    <recommendedName>
        <fullName evidence="5">Aminopeptidase N</fullName>
        <ecNumber evidence="4">3.4.11.2</ecNumber>
    </recommendedName>
    <alternativeName>
        <fullName evidence="12">Alanine aminopeptidase</fullName>
    </alternativeName>
    <alternativeName>
        <fullName evidence="13">Lysyl aminopeptidase</fullName>
    </alternativeName>
</protein>
<evidence type="ECO:0000256" key="11">
    <source>
        <dbReference type="ARBA" id="ARBA00023049"/>
    </source>
</evidence>
<dbReference type="GO" id="GO:0043171">
    <property type="term" value="P:peptide catabolic process"/>
    <property type="evidence" value="ECO:0007669"/>
    <property type="project" value="TreeGrafter"/>
</dbReference>
<evidence type="ECO:0000256" key="7">
    <source>
        <dbReference type="ARBA" id="ARBA00022670"/>
    </source>
</evidence>
<evidence type="ECO:0000313" key="17">
    <source>
        <dbReference type="EMBL" id="MBB5869857.1"/>
    </source>
</evidence>
<dbReference type="SUPFAM" id="SSF55486">
    <property type="entry name" value="Metalloproteases ('zincins'), catalytic domain"/>
    <property type="match status" value="1"/>
</dbReference>
<gene>
    <name evidence="17" type="ORF">F4553_003236</name>
</gene>
<dbReference type="InterPro" id="IPR001930">
    <property type="entry name" value="Peptidase_M1"/>
</dbReference>
<name>A0A841BL86_9ACTN</name>
<accession>A0A841BL86</accession>
<keyword evidence="11" id="KW-0482">Metalloprotease</keyword>
<dbReference type="Pfam" id="PF17900">
    <property type="entry name" value="Peptidase_M1_N"/>
    <property type="match status" value="1"/>
</dbReference>
<dbReference type="InterPro" id="IPR014782">
    <property type="entry name" value="Peptidase_M1_dom"/>
</dbReference>
<evidence type="ECO:0000256" key="13">
    <source>
        <dbReference type="ARBA" id="ARBA00031533"/>
    </source>
</evidence>
<evidence type="ECO:0000256" key="6">
    <source>
        <dbReference type="ARBA" id="ARBA00022438"/>
    </source>
</evidence>
<evidence type="ECO:0000256" key="3">
    <source>
        <dbReference type="ARBA" id="ARBA00010136"/>
    </source>
</evidence>
<evidence type="ECO:0000313" key="18">
    <source>
        <dbReference type="Proteomes" id="UP000587527"/>
    </source>
</evidence>
<keyword evidence="8" id="KW-0479">Metal-binding</keyword>
<comment type="catalytic activity">
    <reaction evidence="1">
        <text>Release of an N-terminal amino acid, Xaa-|-Yaa- from a peptide, amide or arylamide. Xaa is preferably Ala, but may be most amino acids including Pro (slow action). When a terminal hydrophobic residue is followed by a prolyl residue, the two may be released as an intact Xaa-Pro dipeptide.</text>
        <dbReference type="EC" id="3.4.11.2"/>
    </reaction>
</comment>
<dbReference type="PANTHER" id="PTHR11533">
    <property type="entry name" value="PROTEASE M1 ZINC METALLOPROTEASE"/>
    <property type="match status" value="1"/>
</dbReference>
<sequence>MRNLTQAEAAERARLLDVRSYDITVDLTDGSGNPGDGTFRTVTEVIFDCTEPGASTFIEVAAHGIRSAVLNGSPVDLSEWAADRGLPLTGLAEHNTLVVDADYDFSNSGQGLHRAVDPVDKEVYLYSQFETQDAQKVYACFDQPDLKSLYTWHVTAPGHWRVVSNSEIERTEKTESSAQVVHFAQSVRMSTYITALCAGPYHEVRETHDGIDLGLFVRQSMAKYLDADDIFLITKQGFDFFHAQFGVRYPLPKYDQLFVPEFNAGAMENFGCVTNAEQHYIFRSPVTDFEYEQRANTILHEMAHMWFGDLVTMTWWDDLWLNESFAEWASHWANTEATRFGDAWTTFLSVRKNWGYRQDQLSSTHPVYCEMEDVAAVEVNFDGITYAKGASVIKQLVAYVGIDAFVQGLRQYFAKHAFSNATFGDLLTELSAASGRELSDYANQWLSTAQVNTLRPVIEIGEDGTYSSVVVEQTAPESHPTLRRHRIGVGLYDLVGSELIRREVHFVDIAGPSTVLSELAGSRAADVLLLNDEDHSYTKLRLDERSMATVIDHIDGFDSSLARALCWSAAWDMVRDGELSARDYVALIVSGLPAETDINLVTATLIQARFAVSTFAEPSWQPTGWKLLAEAAKRTMEAAPPASGFQLAWARTFASAARSDEELAVVRGWLDGVGVPEGLSVISDFRWHLVEVLAAEGKIDGEFIAAEHASDQTAAGDREAALATALLPTAEGKAAVWAEITNSDQTPNWRLRALLMGFHHSSQLEVTEPYVDRFFEVAARIWAEQDSEPAQEFMVLGYPRFHISDERIALADAWLAQEGHPASLRRLIAEGRDAVVRAVAARACDTAAA</sequence>
<dbReference type="InterPro" id="IPR027268">
    <property type="entry name" value="Peptidase_M4/M1_CTD_sf"/>
</dbReference>
<evidence type="ECO:0000259" key="16">
    <source>
        <dbReference type="Pfam" id="PF17900"/>
    </source>
</evidence>
<dbReference type="GO" id="GO:0016020">
    <property type="term" value="C:membrane"/>
    <property type="evidence" value="ECO:0007669"/>
    <property type="project" value="TreeGrafter"/>
</dbReference>
<evidence type="ECO:0000256" key="4">
    <source>
        <dbReference type="ARBA" id="ARBA00012564"/>
    </source>
</evidence>
<dbReference type="SUPFAM" id="SSF63737">
    <property type="entry name" value="Leukotriene A4 hydrolase N-terminal domain"/>
    <property type="match status" value="1"/>
</dbReference>
<comment type="cofactor">
    <cofactor evidence="2">
        <name>Zn(2+)</name>
        <dbReference type="ChEBI" id="CHEBI:29105"/>
    </cofactor>
</comment>
<keyword evidence="6 17" id="KW-0031">Aminopeptidase</keyword>
<dbReference type="GO" id="GO:0070006">
    <property type="term" value="F:metalloaminopeptidase activity"/>
    <property type="evidence" value="ECO:0007669"/>
    <property type="project" value="TreeGrafter"/>
</dbReference>
<dbReference type="InterPro" id="IPR045357">
    <property type="entry name" value="Aminopeptidase_N-like_N"/>
</dbReference>
<dbReference type="InterPro" id="IPR012778">
    <property type="entry name" value="Pept_M1_aminopeptidase"/>
</dbReference>
<evidence type="ECO:0000259" key="14">
    <source>
        <dbReference type="Pfam" id="PF01433"/>
    </source>
</evidence>
<dbReference type="GO" id="GO:0005737">
    <property type="term" value="C:cytoplasm"/>
    <property type="evidence" value="ECO:0007669"/>
    <property type="project" value="TreeGrafter"/>
</dbReference>
<dbReference type="EC" id="3.4.11.2" evidence="4"/>
<dbReference type="GO" id="GO:0005615">
    <property type="term" value="C:extracellular space"/>
    <property type="evidence" value="ECO:0007669"/>
    <property type="project" value="TreeGrafter"/>
</dbReference>
<feature type="domain" description="Peptidase M1 membrane alanine aminopeptidase" evidence="14">
    <location>
        <begin position="234"/>
        <end position="445"/>
    </location>
</feature>
<evidence type="ECO:0000256" key="12">
    <source>
        <dbReference type="ARBA" id="ARBA00029811"/>
    </source>
</evidence>
<dbReference type="Gene3D" id="1.10.390.10">
    <property type="entry name" value="Neutral Protease Domain 2"/>
    <property type="match status" value="1"/>
</dbReference>
<evidence type="ECO:0000256" key="2">
    <source>
        <dbReference type="ARBA" id="ARBA00001947"/>
    </source>
</evidence>
<organism evidence="17 18">
    <name type="scientific">Allocatelliglobosispora scoriae</name>
    <dbReference type="NCBI Taxonomy" id="643052"/>
    <lineage>
        <taxon>Bacteria</taxon>
        <taxon>Bacillati</taxon>
        <taxon>Actinomycetota</taxon>
        <taxon>Actinomycetes</taxon>
        <taxon>Micromonosporales</taxon>
        <taxon>Micromonosporaceae</taxon>
        <taxon>Allocatelliglobosispora</taxon>
    </lineage>
</organism>
<dbReference type="EMBL" id="JACHMN010000002">
    <property type="protein sequence ID" value="MBB5869857.1"/>
    <property type="molecule type" value="Genomic_DNA"/>
</dbReference>
<dbReference type="Proteomes" id="UP000587527">
    <property type="component" value="Unassembled WGS sequence"/>
</dbReference>
<keyword evidence="18" id="KW-1185">Reference proteome</keyword>
<comment type="caution">
    <text evidence="17">The sequence shown here is derived from an EMBL/GenBank/DDBJ whole genome shotgun (WGS) entry which is preliminary data.</text>
</comment>
<keyword evidence="7" id="KW-0645">Protease</keyword>
<keyword evidence="9 17" id="KW-0378">Hydrolase</keyword>
<dbReference type="InterPro" id="IPR050344">
    <property type="entry name" value="Peptidase_M1_aminopeptidases"/>
</dbReference>
<dbReference type="Gene3D" id="2.60.40.1730">
    <property type="entry name" value="tricorn interacting facor f3 domain"/>
    <property type="match status" value="1"/>
</dbReference>
<feature type="domain" description="Aminopeptidase N-like N-terminal" evidence="16">
    <location>
        <begin position="106"/>
        <end position="193"/>
    </location>
</feature>
<evidence type="ECO:0000259" key="15">
    <source>
        <dbReference type="Pfam" id="PF11838"/>
    </source>
</evidence>
<evidence type="ECO:0000256" key="1">
    <source>
        <dbReference type="ARBA" id="ARBA00000098"/>
    </source>
</evidence>
<dbReference type="InterPro" id="IPR042097">
    <property type="entry name" value="Aminopeptidase_N-like_N_sf"/>
</dbReference>
<dbReference type="GO" id="GO:0008270">
    <property type="term" value="F:zinc ion binding"/>
    <property type="evidence" value="ECO:0007669"/>
    <property type="project" value="InterPro"/>
</dbReference>
<dbReference type="NCBIfam" id="TIGR02412">
    <property type="entry name" value="pepN_strep_liv"/>
    <property type="match status" value="1"/>
</dbReference>
<evidence type="ECO:0000256" key="8">
    <source>
        <dbReference type="ARBA" id="ARBA00022723"/>
    </source>
</evidence>
<dbReference type="RefSeq" id="WP_184836801.1">
    <property type="nucleotide sequence ID" value="NZ_JACHMN010000002.1"/>
</dbReference>
<comment type="similarity">
    <text evidence="3">Belongs to the peptidase M1 family.</text>
</comment>
<dbReference type="GO" id="GO:0016285">
    <property type="term" value="F:alanyl aminopeptidase activity"/>
    <property type="evidence" value="ECO:0007669"/>
    <property type="project" value="UniProtKB-EC"/>
</dbReference>
<dbReference type="Pfam" id="PF11838">
    <property type="entry name" value="ERAP1_C"/>
    <property type="match status" value="1"/>
</dbReference>
<proteinExistence type="inferred from homology"/>
<dbReference type="FunFam" id="1.10.390.10:FF:000004">
    <property type="entry name" value="Aminopeptidase N"/>
    <property type="match status" value="1"/>
</dbReference>
<evidence type="ECO:0000256" key="10">
    <source>
        <dbReference type="ARBA" id="ARBA00022833"/>
    </source>
</evidence>
<feature type="domain" description="ERAP1-like C-terminal" evidence="15">
    <location>
        <begin position="528"/>
        <end position="836"/>
    </location>
</feature>
<keyword evidence="10" id="KW-0862">Zinc</keyword>
<dbReference type="PANTHER" id="PTHR11533:SF174">
    <property type="entry name" value="PUROMYCIN-SENSITIVE AMINOPEPTIDASE-RELATED"/>
    <property type="match status" value="1"/>
</dbReference>
<dbReference type="GO" id="GO:0042277">
    <property type="term" value="F:peptide binding"/>
    <property type="evidence" value="ECO:0007669"/>
    <property type="project" value="TreeGrafter"/>
</dbReference>
<dbReference type="AlphaFoldDB" id="A0A841BL86"/>
<evidence type="ECO:0000256" key="5">
    <source>
        <dbReference type="ARBA" id="ARBA00015611"/>
    </source>
</evidence>
<reference evidence="17 18" key="1">
    <citation type="submission" date="2020-08" db="EMBL/GenBank/DDBJ databases">
        <title>Sequencing the genomes of 1000 actinobacteria strains.</title>
        <authorList>
            <person name="Klenk H.-P."/>
        </authorList>
    </citation>
    <scope>NUCLEOTIDE SEQUENCE [LARGE SCALE GENOMIC DNA]</scope>
    <source>
        <strain evidence="17 18">DSM 45362</strain>
    </source>
</reference>
<dbReference type="FunFam" id="2.60.40.1730:FF:000010">
    <property type="entry name" value="Putative aminopeptidase N"/>
    <property type="match status" value="1"/>
</dbReference>
<dbReference type="InterPro" id="IPR024571">
    <property type="entry name" value="ERAP1-like_C_dom"/>
</dbReference>
<dbReference type="CDD" id="cd09602">
    <property type="entry name" value="M1_APN"/>
    <property type="match status" value="1"/>
</dbReference>
<dbReference type="Pfam" id="PF01433">
    <property type="entry name" value="Peptidase_M1"/>
    <property type="match status" value="1"/>
</dbReference>
<dbReference type="PRINTS" id="PR00756">
    <property type="entry name" value="ALADIPTASE"/>
</dbReference>
<evidence type="ECO:0000256" key="9">
    <source>
        <dbReference type="ARBA" id="ARBA00022801"/>
    </source>
</evidence>
<dbReference type="GO" id="GO:0006508">
    <property type="term" value="P:proteolysis"/>
    <property type="evidence" value="ECO:0007669"/>
    <property type="project" value="UniProtKB-KW"/>
</dbReference>